<keyword evidence="2" id="KW-1185">Reference proteome</keyword>
<evidence type="ECO:0000313" key="1">
    <source>
        <dbReference type="EMBL" id="SDM22698.1"/>
    </source>
</evidence>
<protein>
    <recommendedName>
        <fullName evidence="3">Leucine rich repeat-containing protein</fullName>
    </recommendedName>
</protein>
<name>A0A1G9RHI8_9FLAO</name>
<evidence type="ECO:0000313" key="2">
    <source>
        <dbReference type="Proteomes" id="UP000199440"/>
    </source>
</evidence>
<organism evidence="1 2">
    <name type="scientific">Kriegella aquimaris</name>
    <dbReference type="NCBI Taxonomy" id="192904"/>
    <lineage>
        <taxon>Bacteria</taxon>
        <taxon>Pseudomonadati</taxon>
        <taxon>Bacteroidota</taxon>
        <taxon>Flavobacteriia</taxon>
        <taxon>Flavobacteriales</taxon>
        <taxon>Flavobacteriaceae</taxon>
        <taxon>Kriegella</taxon>
    </lineage>
</organism>
<dbReference type="InterPro" id="IPR032675">
    <property type="entry name" value="LRR_dom_sf"/>
</dbReference>
<dbReference type="STRING" id="192904.SAMN04488514_106147"/>
<evidence type="ECO:0008006" key="3">
    <source>
        <dbReference type="Google" id="ProtNLM"/>
    </source>
</evidence>
<sequence>MLFQDNRLYRIPEEIGQLSKLTELNITVNPVVRNIPAEKGQLT</sequence>
<proteinExistence type="predicted"/>
<gene>
    <name evidence="1" type="ORF">SAMN04488514_106147</name>
</gene>
<accession>A0A1G9RHI8</accession>
<dbReference type="Proteomes" id="UP000199440">
    <property type="component" value="Unassembled WGS sequence"/>
</dbReference>
<reference evidence="1 2" key="1">
    <citation type="submission" date="2016-10" db="EMBL/GenBank/DDBJ databases">
        <authorList>
            <person name="de Groot N.N."/>
        </authorList>
    </citation>
    <scope>NUCLEOTIDE SEQUENCE [LARGE SCALE GENOMIC DNA]</scope>
    <source>
        <strain evidence="1 2">DSM 19886</strain>
    </source>
</reference>
<dbReference type="EMBL" id="FNGV01000006">
    <property type="protein sequence ID" value="SDM22698.1"/>
    <property type="molecule type" value="Genomic_DNA"/>
</dbReference>
<dbReference type="AlphaFoldDB" id="A0A1G9RHI8"/>
<dbReference type="Gene3D" id="3.80.10.10">
    <property type="entry name" value="Ribonuclease Inhibitor"/>
    <property type="match status" value="1"/>
</dbReference>